<proteinExistence type="predicted"/>
<organism evidence="3 4">
    <name type="scientific">Hanseniaspora valbyensis NRRL Y-1626</name>
    <dbReference type="NCBI Taxonomy" id="766949"/>
    <lineage>
        <taxon>Eukaryota</taxon>
        <taxon>Fungi</taxon>
        <taxon>Dikarya</taxon>
        <taxon>Ascomycota</taxon>
        <taxon>Saccharomycotina</taxon>
        <taxon>Saccharomycetes</taxon>
        <taxon>Saccharomycodales</taxon>
        <taxon>Saccharomycodaceae</taxon>
        <taxon>Hanseniaspora</taxon>
    </lineage>
</organism>
<keyword evidence="2" id="KW-1133">Transmembrane helix</keyword>
<reference evidence="4" key="1">
    <citation type="journal article" date="2016" name="Proc. Natl. Acad. Sci. U.S.A.">
        <title>Comparative genomics of biotechnologically important yeasts.</title>
        <authorList>
            <person name="Riley R."/>
            <person name="Haridas S."/>
            <person name="Wolfe K.H."/>
            <person name="Lopes M.R."/>
            <person name="Hittinger C.T."/>
            <person name="Goeker M."/>
            <person name="Salamov A.A."/>
            <person name="Wisecaver J.H."/>
            <person name="Long T.M."/>
            <person name="Calvey C.H."/>
            <person name="Aerts A.L."/>
            <person name="Barry K.W."/>
            <person name="Choi C."/>
            <person name="Clum A."/>
            <person name="Coughlan A.Y."/>
            <person name="Deshpande S."/>
            <person name="Douglass A.P."/>
            <person name="Hanson S.J."/>
            <person name="Klenk H.-P."/>
            <person name="LaButti K.M."/>
            <person name="Lapidus A."/>
            <person name="Lindquist E.A."/>
            <person name="Lipzen A.M."/>
            <person name="Meier-Kolthoff J.P."/>
            <person name="Ohm R.A."/>
            <person name="Otillar R.P."/>
            <person name="Pangilinan J.L."/>
            <person name="Peng Y."/>
            <person name="Rokas A."/>
            <person name="Rosa C.A."/>
            <person name="Scheuner C."/>
            <person name="Sibirny A.A."/>
            <person name="Slot J.C."/>
            <person name="Stielow J.B."/>
            <person name="Sun H."/>
            <person name="Kurtzman C.P."/>
            <person name="Blackwell M."/>
            <person name="Grigoriev I.V."/>
            <person name="Jeffries T.W."/>
        </authorList>
    </citation>
    <scope>NUCLEOTIDE SEQUENCE [LARGE SCALE GENOMIC DNA]</scope>
    <source>
        <strain evidence="4">NRRL Y-1626</strain>
    </source>
</reference>
<feature type="non-terminal residue" evidence="3">
    <location>
        <position position="1"/>
    </location>
</feature>
<keyword evidence="4" id="KW-1185">Reference proteome</keyword>
<feature type="transmembrane region" description="Helical" evidence="2">
    <location>
        <begin position="12"/>
        <end position="35"/>
    </location>
</feature>
<keyword evidence="2" id="KW-0472">Membrane</keyword>
<evidence type="ECO:0000256" key="2">
    <source>
        <dbReference type="SAM" id="Phobius"/>
    </source>
</evidence>
<dbReference type="Proteomes" id="UP000092321">
    <property type="component" value="Unassembled WGS sequence"/>
</dbReference>
<keyword evidence="2" id="KW-0812">Transmembrane</keyword>
<comment type="caution">
    <text evidence="3">The sequence shown here is derived from an EMBL/GenBank/DDBJ whole genome shotgun (WGS) entry which is preliminary data.</text>
</comment>
<evidence type="ECO:0000313" key="4">
    <source>
        <dbReference type="Proteomes" id="UP000092321"/>
    </source>
</evidence>
<dbReference type="AlphaFoldDB" id="A0A1B7TEG2"/>
<evidence type="ECO:0000313" key="3">
    <source>
        <dbReference type="EMBL" id="OBA27123.1"/>
    </source>
</evidence>
<sequence>DNNENNFRLSEDLLKIICHLALSNVSYFANILSYYLDDENMSKFFDKWFDIFESLRGVFLIKCNIIALINIYNSNILNNLIVKGDVKRNALWDQDRVITRSMSKKIEIEYEKISLAEKILQVLSIEAVMQMISKNENDDNANNDEYEEEKDDEEEEDEEEGGDDDDDGWEDIDDNLNYNQLNDLVKYSFKDDEEEEDDESEEADSYDTDIDDENMADFKVSNKSTLQIITVFLKMNINTSQFHHIYENKLDQDQKTDLTNILL</sequence>
<dbReference type="OrthoDB" id="3972373at2759"/>
<name>A0A1B7TEG2_9ASCO</name>
<gene>
    <name evidence="3" type="ORF">HANVADRAFT_2231</name>
</gene>
<evidence type="ECO:0000256" key="1">
    <source>
        <dbReference type="SAM" id="MobiDB-lite"/>
    </source>
</evidence>
<feature type="compositionally biased region" description="Acidic residues" evidence="1">
    <location>
        <begin position="138"/>
        <end position="174"/>
    </location>
</feature>
<feature type="transmembrane region" description="Helical" evidence="2">
    <location>
        <begin position="55"/>
        <end position="73"/>
    </location>
</feature>
<dbReference type="EMBL" id="LXPE01000011">
    <property type="protein sequence ID" value="OBA27123.1"/>
    <property type="molecule type" value="Genomic_DNA"/>
</dbReference>
<protein>
    <submittedName>
        <fullName evidence="3">Uncharacterized protein</fullName>
    </submittedName>
</protein>
<accession>A0A1B7TEG2</accession>
<feature type="region of interest" description="Disordered" evidence="1">
    <location>
        <begin position="134"/>
        <end position="174"/>
    </location>
</feature>